<proteinExistence type="inferred from homology"/>
<comment type="cofactor">
    <cofactor evidence="1">
        <name>Zn(2+)</name>
        <dbReference type="ChEBI" id="CHEBI:29105"/>
    </cofactor>
</comment>
<dbReference type="InterPro" id="IPR050378">
    <property type="entry name" value="Metallo-dep_Hydrolases_sf"/>
</dbReference>
<dbReference type="SUPFAM" id="SSF51556">
    <property type="entry name" value="Metallo-dependent hydrolases"/>
    <property type="match status" value="1"/>
</dbReference>
<evidence type="ECO:0000256" key="5">
    <source>
        <dbReference type="SAM" id="MobiDB-lite"/>
    </source>
</evidence>
<dbReference type="InterPro" id="IPR006680">
    <property type="entry name" value="Amidohydro-rel"/>
</dbReference>
<organism evidence="7 8">
    <name type="scientific">Cloeon dipterum</name>
    <dbReference type="NCBI Taxonomy" id="197152"/>
    <lineage>
        <taxon>Eukaryota</taxon>
        <taxon>Metazoa</taxon>
        <taxon>Ecdysozoa</taxon>
        <taxon>Arthropoda</taxon>
        <taxon>Hexapoda</taxon>
        <taxon>Insecta</taxon>
        <taxon>Pterygota</taxon>
        <taxon>Palaeoptera</taxon>
        <taxon>Ephemeroptera</taxon>
        <taxon>Pisciforma</taxon>
        <taxon>Baetidae</taxon>
        <taxon>Cloeon</taxon>
    </lineage>
</organism>
<comment type="catalytic activity">
    <reaction evidence="3">
        <text>5,6-dihydrouracil + H2O = 3-(carbamoylamino)propanoate + H(+)</text>
        <dbReference type="Rhea" id="RHEA:16121"/>
        <dbReference type="ChEBI" id="CHEBI:11892"/>
        <dbReference type="ChEBI" id="CHEBI:15377"/>
        <dbReference type="ChEBI" id="CHEBI:15378"/>
        <dbReference type="ChEBI" id="CHEBI:15901"/>
        <dbReference type="EC" id="3.5.2.2"/>
    </reaction>
</comment>
<dbReference type="EC" id="3.5.2.2" evidence="4"/>
<accession>A0A8S1CFU1</accession>
<dbReference type="GO" id="GO:0004157">
    <property type="term" value="F:dihydropyrimidinase activity"/>
    <property type="evidence" value="ECO:0007669"/>
    <property type="project" value="UniProtKB-EC"/>
</dbReference>
<dbReference type="GO" id="GO:0005829">
    <property type="term" value="C:cytosol"/>
    <property type="evidence" value="ECO:0007669"/>
    <property type="project" value="TreeGrafter"/>
</dbReference>
<keyword evidence="8" id="KW-1185">Reference proteome</keyword>
<dbReference type="SUPFAM" id="SSF51338">
    <property type="entry name" value="Composite domain of metallo-dependent hydrolases"/>
    <property type="match status" value="1"/>
</dbReference>
<dbReference type="Gene3D" id="2.30.40.10">
    <property type="entry name" value="Urease, subunit C, domain 1"/>
    <property type="match status" value="1"/>
</dbReference>
<name>A0A8S1CFU1_9INSE</name>
<dbReference type="FunFam" id="3.20.20.140:FF:000076">
    <property type="entry name" value="Dihydropyrimidinase like 2"/>
    <property type="match status" value="1"/>
</dbReference>
<evidence type="ECO:0000256" key="3">
    <source>
        <dbReference type="ARBA" id="ARBA00036696"/>
    </source>
</evidence>
<evidence type="ECO:0000259" key="6">
    <source>
        <dbReference type="Pfam" id="PF01979"/>
    </source>
</evidence>
<evidence type="ECO:0000256" key="2">
    <source>
        <dbReference type="ARBA" id="ARBA00008829"/>
    </source>
</evidence>
<feature type="region of interest" description="Disordered" evidence="5">
    <location>
        <begin position="228"/>
        <end position="251"/>
    </location>
</feature>
<dbReference type="EMBL" id="CADEPI010000029">
    <property type="protein sequence ID" value="CAB3367206.1"/>
    <property type="molecule type" value="Genomic_DNA"/>
</dbReference>
<dbReference type="InterPro" id="IPR011059">
    <property type="entry name" value="Metal-dep_hydrolase_composite"/>
</dbReference>
<dbReference type="Proteomes" id="UP000494165">
    <property type="component" value="Unassembled WGS sequence"/>
</dbReference>
<evidence type="ECO:0000313" key="8">
    <source>
        <dbReference type="Proteomes" id="UP000494165"/>
    </source>
</evidence>
<feature type="compositionally biased region" description="Polar residues" evidence="5">
    <location>
        <begin position="285"/>
        <end position="295"/>
    </location>
</feature>
<gene>
    <name evidence="7" type="ORF">CLODIP_2_CD04277</name>
</gene>
<feature type="domain" description="Amidohydrolase-related" evidence="6">
    <location>
        <begin position="64"/>
        <end position="197"/>
    </location>
</feature>
<comment type="similarity">
    <text evidence="2">Belongs to the metallo-dependent hydrolases superfamily. Hydantoinase/dihydropyrimidinase family.</text>
</comment>
<dbReference type="Pfam" id="PF01979">
    <property type="entry name" value="Amidohydro_1"/>
    <property type="match status" value="1"/>
</dbReference>
<evidence type="ECO:0000313" key="7">
    <source>
        <dbReference type="EMBL" id="CAB3367206.1"/>
    </source>
</evidence>
<dbReference type="PANTHER" id="PTHR11647:SF1">
    <property type="entry name" value="COLLAPSIN RESPONSE MEDIATOR PROTEIN"/>
    <property type="match status" value="1"/>
</dbReference>
<dbReference type="OrthoDB" id="10258955at2759"/>
<comment type="caution">
    <text evidence="7">The sequence shown here is derived from an EMBL/GenBank/DDBJ whole genome shotgun (WGS) entry which is preliminary data.</text>
</comment>
<protein>
    <recommendedName>
        <fullName evidence="4">dihydropyrimidinase</fullName>
        <ecNumber evidence="4">3.5.2.2</ecNumber>
    </recommendedName>
</protein>
<dbReference type="Gene3D" id="3.20.20.140">
    <property type="entry name" value="Metal-dependent hydrolases"/>
    <property type="match status" value="1"/>
</dbReference>
<sequence>MSKSAGDVVAAKKAEGNVVFGEPLAASVGTDGSHYWNKCWRHAAGHVTSPPLRPDTETPGHLLDLLASDGLQVTGSDNCTFNFDQKKLGRNDFSKIPNGVNGVEDRMSVIWEKGVQSGKMDPSRFVAVTSTNAAKIFNVYPQKGCVAVGSDADLVIWNPIKSRVISAQTHHQAVDFNIFEGMECHGVPEYVIVNGRVCVDEEELKAVHGFGKFVPTPAFPPYVYDQVDAREKEKRPQGVTRGPNDEDYSPEHMNGLAVKVEKTVQLATPGSPTNDGHSHGPTASGGRNMQDTTFSLAGDVTPALDDDRKTSVKVRNPPGGRSSGGFW</sequence>
<feature type="region of interest" description="Disordered" evidence="5">
    <location>
        <begin position="267"/>
        <end position="327"/>
    </location>
</feature>
<dbReference type="GO" id="GO:0006208">
    <property type="term" value="P:pyrimidine nucleobase catabolic process"/>
    <property type="evidence" value="ECO:0007669"/>
    <property type="project" value="TreeGrafter"/>
</dbReference>
<dbReference type="PANTHER" id="PTHR11647">
    <property type="entry name" value="HYDRANTOINASE/DIHYDROPYRIMIDINASE FAMILY MEMBER"/>
    <property type="match status" value="1"/>
</dbReference>
<dbReference type="InterPro" id="IPR032466">
    <property type="entry name" value="Metal_Hydrolase"/>
</dbReference>
<evidence type="ECO:0000256" key="4">
    <source>
        <dbReference type="ARBA" id="ARBA00039113"/>
    </source>
</evidence>
<dbReference type="AlphaFoldDB" id="A0A8S1CFU1"/>
<evidence type="ECO:0000256" key="1">
    <source>
        <dbReference type="ARBA" id="ARBA00001947"/>
    </source>
</evidence>
<reference evidence="7 8" key="1">
    <citation type="submission" date="2020-04" db="EMBL/GenBank/DDBJ databases">
        <authorList>
            <person name="Alioto T."/>
            <person name="Alioto T."/>
            <person name="Gomez Garrido J."/>
        </authorList>
    </citation>
    <scope>NUCLEOTIDE SEQUENCE [LARGE SCALE GENOMIC DNA]</scope>
</reference>